<keyword evidence="1" id="KW-0732">Signal</keyword>
<dbReference type="EMBL" id="KQ459591">
    <property type="protein sequence ID" value="KPI97029.1"/>
    <property type="molecule type" value="Genomic_DNA"/>
</dbReference>
<proteinExistence type="predicted"/>
<feature type="signal peptide" evidence="1">
    <location>
        <begin position="1"/>
        <end position="18"/>
    </location>
</feature>
<reference evidence="2 3" key="1">
    <citation type="journal article" date="2015" name="Nat. Commun.">
        <title>Outbred genome sequencing and CRISPR/Cas9 gene editing in butterflies.</title>
        <authorList>
            <person name="Li X."/>
            <person name="Fan D."/>
            <person name="Zhang W."/>
            <person name="Liu G."/>
            <person name="Zhang L."/>
            <person name="Zhao L."/>
            <person name="Fang X."/>
            <person name="Chen L."/>
            <person name="Dong Y."/>
            <person name="Chen Y."/>
            <person name="Ding Y."/>
            <person name="Zhao R."/>
            <person name="Feng M."/>
            <person name="Zhu Y."/>
            <person name="Feng Y."/>
            <person name="Jiang X."/>
            <person name="Zhu D."/>
            <person name="Xiang H."/>
            <person name="Feng X."/>
            <person name="Li S."/>
            <person name="Wang J."/>
            <person name="Zhang G."/>
            <person name="Kronforst M.R."/>
            <person name="Wang W."/>
        </authorList>
    </citation>
    <scope>NUCLEOTIDE SEQUENCE [LARGE SCALE GENOMIC DNA]</scope>
    <source>
        <strain evidence="2">Ya'a_city_454_Px</strain>
        <tissue evidence="2">Whole body</tissue>
    </source>
</reference>
<evidence type="ECO:0000313" key="2">
    <source>
        <dbReference type="EMBL" id="KPI97029.1"/>
    </source>
</evidence>
<dbReference type="Proteomes" id="UP000053268">
    <property type="component" value="Unassembled WGS sequence"/>
</dbReference>
<feature type="chain" id="PRO_5008263760" evidence="1">
    <location>
        <begin position="19"/>
        <end position="115"/>
    </location>
</feature>
<evidence type="ECO:0000313" key="3">
    <source>
        <dbReference type="Proteomes" id="UP000053268"/>
    </source>
</evidence>
<accession>A0A194PW93</accession>
<protein>
    <submittedName>
        <fullName evidence="2">Uncharacterized protein</fullName>
    </submittedName>
</protein>
<name>A0A194PW93_PAPXU</name>
<dbReference type="AlphaFoldDB" id="A0A194PW93"/>
<gene>
    <name evidence="2" type="ORF">RR46_05646</name>
</gene>
<organism evidence="2 3">
    <name type="scientific">Papilio xuthus</name>
    <name type="common">Asian swallowtail butterfly</name>
    <dbReference type="NCBI Taxonomy" id="66420"/>
    <lineage>
        <taxon>Eukaryota</taxon>
        <taxon>Metazoa</taxon>
        <taxon>Ecdysozoa</taxon>
        <taxon>Arthropoda</taxon>
        <taxon>Hexapoda</taxon>
        <taxon>Insecta</taxon>
        <taxon>Pterygota</taxon>
        <taxon>Neoptera</taxon>
        <taxon>Endopterygota</taxon>
        <taxon>Lepidoptera</taxon>
        <taxon>Glossata</taxon>
        <taxon>Ditrysia</taxon>
        <taxon>Papilionoidea</taxon>
        <taxon>Papilionidae</taxon>
        <taxon>Papilioninae</taxon>
        <taxon>Papilio</taxon>
    </lineage>
</organism>
<keyword evidence="3" id="KW-1185">Reference proteome</keyword>
<sequence>MAVKVALCFVLLVAVTSALPAQPGNGWAWGGGGVNPWIPPWVSAAPWYPQWSPCTTIGSTCLDCNTKLVCTKIGGIQRACSDPTLPYCNLGECSATPSEECAPAEDQSTGAEQSV</sequence>
<evidence type="ECO:0000256" key="1">
    <source>
        <dbReference type="SAM" id="SignalP"/>
    </source>
</evidence>